<dbReference type="InterPro" id="IPR001387">
    <property type="entry name" value="Cro/C1-type_HTH"/>
</dbReference>
<dbReference type="eggNOG" id="ENOG503067S">
    <property type="taxonomic scope" value="Bacteria"/>
</dbReference>
<name>A0A098MGC1_9BACL</name>
<dbReference type="Gene3D" id="1.10.260.40">
    <property type="entry name" value="lambda repressor-like DNA-binding domains"/>
    <property type="match status" value="1"/>
</dbReference>
<feature type="domain" description="HTH cro/C1-type" evidence="1">
    <location>
        <begin position="6"/>
        <end position="69"/>
    </location>
</feature>
<proteinExistence type="predicted"/>
<gene>
    <name evidence="2" type="ORF">PWYN_02870</name>
</gene>
<dbReference type="Proteomes" id="UP000029734">
    <property type="component" value="Unassembled WGS sequence"/>
</dbReference>
<evidence type="ECO:0000259" key="1">
    <source>
        <dbReference type="Pfam" id="PF13443"/>
    </source>
</evidence>
<protein>
    <recommendedName>
        <fullName evidence="1">HTH cro/C1-type domain-containing protein</fullName>
    </recommendedName>
</protein>
<comment type="caution">
    <text evidence="2">The sequence shown here is derived from an EMBL/GenBank/DDBJ whole genome shotgun (WGS) entry which is preliminary data.</text>
</comment>
<keyword evidence="3" id="KW-1185">Reference proteome</keyword>
<dbReference type="AlphaFoldDB" id="A0A098MGC1"/>
<dbReference type="OrthoDB" id="9804186at2"/>
<evidence type="ECO:0000313" key="3">
    <source>
        <dbReference type="Proteomes" id="UP000029734"/>
    </source>
</evidence>
<dbReference type="SUPFAM" id="SSF47413">
    <property type="entry name" value="lambda repressor-like DNA-binding domains"/>
    <property type="match status" value="1"/>
</dbReference>
<reference evidence="2 3" key="1">
    <citation type="submission" date="2014-08" db="EMBL/GenBank/DDBJ databases">
        <authorList>
            <person name="den Bakker H.C."/>
        </authorList>
    </citation>
    <scope>NUCLEOTIDE SEQUENCE [LARGE SCALE GENOMIC DNA]</scope>
    <source>
        <strain evidence="2 3">DSM 18334</strain>
    </source>
</reference>
<dbReference type="Pfam" id="PF13443">
    <property type="entry name" value="HTH_26"/>
    <property type="match status" value="1"/>
</dbReference>
<organism evidence="2 3">
    <name type="scientific">Paenibacillus wynnii</name>
    <dbReference type="NCBI Taxonomy" id="268407"/>
    <lineage>
        <taxon>Bacteria</taxon>
        <taxon>Bacillati</taxon>
        <taxon>Bacillota</taxon>
        <taxon>Bacilli</taxon>
        <taxon>Bacillales</taxon>
        <taxon>Paenibacillaceae</taxon>
        <taxon>Paenibacillus</taxon>
    </lineage>
</organism>
<dbReference type="RefSeq" id="WP_036648039.1">
    <property type="nucleotide sequence ID" value="NZ_JQCR01000001.1"/>
</dbReference>
<dbReference type="InterPro" id="IPR010982">
    <property type="entry name" value="Lambda_DNA-bd_dom_sf"/>
</dbReference>
<sequence>MGYKLKLEKLMFERRINTKQLSELADIRWNTVNDMVNNKSKHWSIENLNKIMIALSLEDISELIEYVAEPPQE</sequence>
<dbReference type="STRING" id="268407.PWYN_02870"/>
<evidence type="ECO:0000313" key="2">
    <source>
        <dbReference type="EMBL" id="KGE21096.1"/>
    </source>
</evidence>
<reference evidence="2 3" key="2">
    <citation type="submission" date="2014-10" db="EMBL/GenBank/DDBJ databases">
        <title>Comparative genomics of the Paenibacillus odorifer group.</title>
        <authorList>
            <person name="Tsai Y.-C."/>
            <person name="Martin N."/>
            <person name="Korlach J."/>
            <person name="Wiedmann M."/>
        </authorList>
    </citation>
    <scope>NUCLEOTIDE SEQUENCE [LARGE SCALE GENOMIC DNA]</scope>
    <source>
        <strain evidence="2 3">DSM 18334</strain>
    </source>
</reference>
<dbReference type="EMBL" id="JQCR01000001">
    <property type="protein sequence ID" value="KGE21096.1"/>
    <property type="molecule type" value="Genomic_DNA"/>
</dbReference>
<dbReference type="GO" id="GO:0003677">
    <property type="term" value="F:DNA binding"/>
    <property type="evidence" value="ECO:0007669"/>
    <property type="project" value="InterPro"/>
</dbReference>
<accession>A0A098MGC1</accession>